<name>A0A1C4CHN9_9GAMM</name>
<dbReference type="InterPro" id="IPR008921">
    <property type="entry name" value="DNA_pol3_clamp-load_cplx_C"/>
</dbReference>
<keyword evidence="4" id="KW-0548">Nucleotidyltransferase</keyword>
<dbReference type="Pfam" id="PF14840">
    <property type="entry name" value="DNA_pol3_delt_C"/>
    <property type="match status" value="1"/>
</dbReference>
<comment type="similarity">
    <text evidence="7">Belongs to the DNA polymerase HolA subunit family.</text>
</comment>
<dbReference type="Gene3D" id="3.40.50.300">
    <property type="entry name" value="P-loop containing nucleotide triphosphate hydrolases"/>
    <property type="match status" value="1"/>
</dbReference>
<dbReference type="InterPro" id="IPR005790">
    <property type="entry name" value="DNA_polIII_delta"/>
</dbReference>
<dbReference type="STRING" id="1798182.GA0061081_10912"/>
<evidence type="ECO:0000259" key="11">
    <source>
        <dbReference type="Pfam" id="PF14840"/>
    </source>
</evidence>
<dbReference type="Gene3D" id="1.20.272.10">
    <property type="match status" value="1"/>
</dbReference>
<proteinExistence type="inferred from homology"/>
<dbReference type="OrthoDB" id="9770982at2"/>
<dbReference type="EC" id="2.7.7.7" evidence="1 9"/>
<evidence type="ECO:0000256" key="6">
    <source>
        <dbReference type="ARBA" id="ARBA00022932"/>
    </source>
</evidence>
<evidence type="ECO:0000256" key="5">
    <source>
        <dbReference type="ARBA" id="ARBA00022705"/>
    </source>
</evidence>
<evidence type="ECO:0000256" key="3">
    <source>
        <dbReference type="ARBA" id="ARBA00022679"/>
    </source>
</evidence>
<dbReference type="Pfam" id="PF06144">
    <property type="entry name" value="DNA_pol3_delta"/>
    <property type="match status" value="1"/>
</dbReference>
<keyword evidence="13" id="KW-1185">Reference proteome</keyword>
<evidence type="ECO:0000256" key="7">
    <source>
        <dbReference type="ARBA" id="ARBA00034754"/>
    </source>
</evidence>
<dbReference type="RefSeq" id="WP_091349421.1">
    <property type="nucleotide sequence ID" value="NZ_FMAQ01000009.1"/>
</dbReference>
<dbReference type="PANTHER" id="PTHR34388">
    <property type="entry name" value="DNA POLYMERASE III SUBUNIT DELTA"/>
    <property type="match status" value="1"/>
</dbReference>
<dbReference type="GO" id="GO:0009360">
    <property type="term" value="C:DNA polymerase III complex"/>
    <property type="evidence" value="ECO:0007669"/>
    <property type="project" value="UniProtKB-UniRule"/>
</dbReference>
<dbReference type="GO" id="GO:0003887">
    <property type="term" value="F:DNA-directed DNA polymerase activity"/>
    <property type="evidence" value="ECO:0007669"/>
    <property type="project" value="UniProtKB-UniRule"/>
</dbReference>
<evidence type="ECO:0000256" key="2">
    <source>
        <dbReference type="ARBA" id="ARBA00017703"/>
    </source>
</evidence>
<protein>
    <recommendedName>
        <fullName evidence="2 9">DNA polymerase III subunit delta</fullName>
        <ecNumber evidence="1 9">2.7.7.7</ecNumber>
    </recommendedName>
</protein>
<dbReference type="InterPro" id="IPR010372">
    <property type="entry name" value="DNA_pol3_delta_N"/>
</dbReference>
<dbReference type="Proteomes" id="UP000199670">
    <property type="component" value="Unassembled WGS sequence"/>
</dbReference>
<evidence type="ECO:0000313" key="12">
    <source>
        <dbReference type="EMBL" id="SCC18631.1"/>
    </source>
</evidence>
<comment type="catalytic activity">
    <reaction evidence="8">
        <text>DNA(n) + a 2'-deoxyribonucleoside 5'-triphosphate = DNA(n+1) + diphosphate</text>
        <dbReference type="Rhea" id="RHEA:22508"/>
        <dbReference type="Rhea" id="RHEA-COMP:17339"/>
        <dbReference type="Rhea" id="RHEA-COMP:17340"/>
        <dbReference type="ChEBI" id="CHEBI:33019"/>
        <dbReference type="ChEBI" id="CHEBI:61560"/>
        <dbReference type="ChEBI" id="CHEBI:173112"/>
        <dbReference type="EC" id="2.7.7.7"/>
    </reaction>
</comment>
<evidence type="ECO:0000256" key="4">
    <source>
        <dbReference type="ARBA" id="ARBA00022695"/>
    </source>
</evidence>
<gene>
    <name evidence="12" type="ORF">GA0061081_10912</name>
</gene>
<evidence type="ECO:0000256" key="1">
    <source>
        <dbReference type="ARBA" id="ARBA00012417"/>
    </source>
</evidence>
<dbReference type="EMBL" id="FMAQ01000009">
    <property type="protein sequence ID" value="SCC18631.1"/>
    <property type="molecule type" value="Genomic_DNA"/>
</dbReference>
<dbReference type="InterPro" id="IPR032780">
    <property type="entry name" value="DNA_pol3_delt_C"/>
</dbReference>
<organism evidence="12 13">
    <name type="scientific">Gilliamella bombicola</name>
    <dbReference type="NCBI Taxonomy" id="1798182"/>
    <lineage>
        <taxon>Bacteria</taxon>
        <taxon>Pseudomonadati</taxon>
        <taxon>Pseudomonadota</taxon>
        <taxon>Gammaproteobacteria</taxon>
        <taxon>Orbales</taxon>
        <taxon>Orbaceae</taxon>
        <taxon>Gilliamella</taxon>
    </lineage>
</organism>
<dbReference type="CDD" id="cd18138">
    <property type="entry name" value="HLD_clamp_pol_III_delta"/>
    <property type="match status" value="1"/>
</dbReference>
<dbReference type="SUPFAM" id="SSF52540">
    <property type="entry name" value="P-loop containing nucleoside triphosphate hydrolases"/>
    <property type="match status" value="1"/>
</dbReference>
<evidence type="ECO:0000259" key="10">
    <source>
        <dbReference type="Pfam" id="PF06144"/>
    </source>
</evidence>
<dbReference type="NCBIfam" id="TIGR01128">
    <property type="entry name" value="holA"/>
    <property type="match status" value="1"/>
</dbReference>
<dbReference type="PANTHER" id="PTHR34388:SF1">
    <property type="entry name" value="DNA POLYMERASE III SUBUNIT DELTA"/>
    <property type="match status" value="1"/>
</dbReference>
<evidence type="ECO:0000256" key="9">
    <source>
        <dbReference type="NCBIfam" id="TIGR01128"/>
    </source>
</evidence>
<dbReference type="Gene3D" id="1.10.8.60">
    <property type="match status" value="1"/>
</dbReference>
<reference evidence="13" key="1">
    <citation type="submission" date="2016-08" db="EMBL/GenBank/DDBJ databases">
        <authorList>
            <person name="Varghese N."/>
            <person name="Submissions Spin"/>
        </authorList>
    </citation>
    <scope>NUCLEOTIDE SEQUENCE [LARGE SCALE GENOMIC DNA]</scope>
    <source>
        <strain evidence="13">R-53248</strain>
    </source>
</reference>
<feature type="domain" description="DNA polymerase III subunit delta C-terminal" evidence="11">
    <location>
        <begin position="211"/>
        <end position="328"/>
    </location>
</feature>
<sequence>MIKINADQISHKLGSPYYLIVGSDPYLQHYVQTELRKSFIHAGFDEQLTFVIDNQTDWTAILDSCQAMNLFSSQTLIFLDFGEGALNASITAKLNTLSEVLTTDIALVISLNKITKSQENAAWYKALSDKLVVVNCVTPDTLHLPQWIKNHLQQQQMTIEPKAIELLCYYYEGNLLALTQIIAQLKLLYPDQNISYDEVESNINDSAIFTPFHWTDAMIANKTKRAIHILQQLKMNEFEPLFLLRIIQRELILLINLKKGSQQKSLKQVFDEYKVWQNKRTIYINYLNRFDLKSLFSILAKLTEIEISLKHDNQARIWDAMFSLSMQFMGLDKC</sequence>
<evidence type="ECO:0000313" key="13">
    <source>
        <dbReference type="Proteomes" id="UP000199670"/>
    </source>
</evidence>
<keyword evidence="5" id="KW-0235">DNA replication</keyword>
<accession>A0A1C4CHN9</accession>
<dbReference type="SUPFAM" id="SSF48019">
    <property type="entry name" value="post-AAA+ oligomerization domain-like"/>
    <property type="match status" value="1"/>
</dbReference>
<evidence type="ECO:0000256" key="8">
    <source>
        <dbReference type="ARBA" id="ARBA00049244"/>
    </source>
</evidence>
<dbReference type="GO" id="GO:0003677">
    <property type="term" value="F:DNA binding"/>
    <property type="evidence" value="ECO:0007669"/>
    <property type="project" value="InterPro"/>
</dbReference>
<dbReference type="GO" id="GO:0006261">
    <property type="term" value="P:DNA-templated DNA replication"/>
    <property type="evidence" value="ECO:0007669"/>
    <property type="project" value="TreeGrafter"/>
</dbReference>
<dbReference type="InterPro" id="IPR027417">
    <property type="entry name" value="P-loop_NTPase"/>
</dbReference>
<feature type="domain" description="DNA polymerase III delta N-terminal" evidence="10">
    <location>
        <begin position="18"/>
        <end position="136"/>
    </location>
</feature>
<keyword evidence="6" id="KW-0239">DNA-directed DNA polymerase</keyword>
<keyword evidence="3" id="KW-0808">Transferase</keyword>
<dbReference type="AlphaFoldDB" id="A0A1C4CHN9"/>